<dbReference type="EMBL" id="BAAAQK010000028">
    <property type="protein sequence ID" value="GAA1875204.1"/>
    <property type="molecule type" value="Genomic_DNA"/>
</dbReference>
<feature type="transmembrane region" description="Helical" evidence="5">
    <location>
        <begin position="135"/>
        <end position="155"/>
    </location>
</feature>
<feature type="transmembrane region" description="Helical" evidence="5">
    <location>
        <begin position="72"/>
        <end position="95"/>
    </location>
</feature>
<dbReference type="Proteomes" id="UP001500449">
    <property type="component" value="Unassembled WGS sequence"/>
</dbReference>
<evidence type="ECO:0000256" key="2">
    <source>
        <dbReference type="ARBA" id="ARBA00022692"/>
    </source>
</evidence>
<dbReference type="InterPro" id="IPR052951">
    <property type="entry name" value="Tellurite_res_ion_channel"/>
</dbReference>
<dbReference type="InterPro" id="IPR038665">
    <property type="entry name" value="Voltage-dep_anion_channel_sf"/>
</dbReference>
<dbReference type="Gene3D" id="1.50.10.150">
    <property type="entry name" value="Voltage-dependent anion channel"/>
    <property type="match status" value="1"/>
</dbReference>
<evidence type="ECO:0000256" key="4">
    <source>
        <dbReference type="ARBA" id="ARBA00023136"/>
    </source>
</evidence>
<feature type="transmembrane region" description="Helical" evidence="5">
    <location>
        <begin position="161"/>
        <end position="182"/>
    </location>
</feature>
<dbReference type="Pfam" id="PF03595">
    <property type="entry name" value="SLAC1"/>
    <property type="match status" value="1"/>
</dbReference>
<feature type="transmembrane region" description="Helical" evidence="5">
    <location>
        <begin position="12"/>
        <end position="29"/>
    </location>
</feature>
<comment type="subcellular location">
    <subcellularLocation>
        <location evidence="1">Membrane</location>
        <topology evidence="1">Multi-pass membrane protein</topology>
    </subcellularLocation>
</comment>
<evidence type="ECO:0000313" key="7">
    <source>
        <dbReference type="Proteomes" id="UP001500449"/>
    </source>
</evidence>
<sequence length="315" mass="32243">MRSPDGRITPNLFGIATGTAGLGAAWQVAHGQGLVPDWPAAALFALAAAVWLALVVARMRSRTLVGEWRDPVLGPFVSLVPIGGMVLGLALSTYAPTAGGAVFAVFALATLVLAARIAACWAAHPPSLRTLHSGYLLPTVAGGLLAAAGFARTGQLDSARIAFGSGLACWAVLGSIVTVRLLRGPRLPAALIPTLAIEITPPVLAGNALLAINGGRIDALTCVFGVWAAVATVVQVVLLRMYLRSPFAPGMWAFAFAYAATATYALHWIDLTRPPGAALLAALVLTAVTGLIAGIAVRTVVGIRRGTFLPVAPAA</sequence>
<dbReference type="PANTHER" id="PTHR37955">
    <property type="entry name" value="TELLURITE RESISTANCE PROTEIN TEHA"/>
    <property type="match status" value="1"/>
</dbReference>
<evidence type="ECO:0000256" key="3">
    <source>
        <dbReference type="ARBA" id="ARBA00022989"/>
    </source>
</evidence>
<feature type="transmembrane region" description="Helical" evidence="5">
    <location>
        <begin position="224"/>
        <end position="243"/>
    </location>
</feature>
<dbReference type="RefSeq" id="WP_344426211.1">
    <property type="nucleotide sequence ID" value="NZ_BAAAQK010000028.1"/>
</dbReference>
<gene>
    <name evidence="6" type="ORF">GCM10009836_65560</name>
</gene>
<dbReference type="PANTHER" id="PTHR37955:SF1">
    <property type="entry name" value="DEP DOMAIN-CONTAINING PROTEIN"/>
    <property type="match status" value="1"/>
</dbReference>
<accession>A0ABN2NP52</accession>
<name>A0ABN2NP52_9PSEU</name>
<proteinExistence type="predicted"/>
<keyword evidence="4 5" id="KW-0472">Membrane</keyword>
<keyword evidence="2 5" id="KW-0812">Transmembrane</keyword>
<evidence type="ECO:0000313" key="6">
    <source>
        <dbReference type="EMBL" id="GAA1875204.1"/>
    </source>
</evidence>
<feature type="transmembrane region" description="Helical" evidence="5">
    <location>
        <begin position="189"/>
        <end position="212"/>
    </location>
</feature>
<organism evidence="6 7">
    <name type="scientific">Pseudonocardia ailaonensis</name>
    <dbReference type="NCBI Taxonomy" id="367279"/>
    <lineage>
        <taxon>Bacteria</taxon>
        <taxon>Bacillati</taxon>
        <taxon>Actinomycetota</taxon>
        <taxon>Actinomycetes</taxon>
        <taxon>Pseudonocardiales</taxon>
        <taxon>Pseudonocardiaceae</taxon>
        <taxon>Pseudonocardia</taxon>
    </lineage>
</organism>
<evidence type="ECO:0008006" key="8">
    <source>
        <dbReference type="Google" id="ProtNLM"/>
    </source>
</evidence>
<feature type="transmembrane region" description="Helical" evidence="5">
    <location>
        <begin position="41"/>
        <end position="60"/>
    </location>
</feature>
<evidence type="ECO:0000256" key="1">
    <source>
        <dbReference type="ARBA" id="ARBA00004141"/>
    </source>
</evidence>
<protein>
    <recommendedName>
        <fullName evidence="8">Tellurite resistance protein</fullName>
    </recommendedName>
</protein>
<dbReference type="InterPro" id="IPR004695">
    <property type="entry name" value="SLAC1/Mae1/Ssu1/TehA"/>
</dbReference>
<keyword evidence="3 5" id="KW-1133">Transmembrane helix</keyword>
<evidence type="ECO:0000256" key="5">
    <source>
        <dbReference type="SAM" id="Phobius"/>
    </source>
</evidence>
<feature type="transmembrane region" description="Helical" evidence="5">
    <location>
        <begin position="101"/>
        <end position="123"/>
    </location>
</feature>
<reference evidence="6 7" key="1">
    <citation type="journal article" date="2019" name="Int. J. Syst. Evol. Microbiol.">
        <title>The Global Catalogue of Microorganisms (GCM) 10K type strain sequencing project: providing services to taxonomists for standard genome sequencing and annotation.</title>
        <authorList>
            <consortium name="The Broad Institute Genomics Platform"/>
            <consortium name="The Broad Institute Genome Sequencing Center for Infectious Disease"/>
            <person name="Wu L."/>
            <person name="Ma J."/>
        </authorList>
    </citation>
    <scope>NUCLEOTIDE SEQUENCE [LARGE SCALE GENOMIC DNA]</scope>
    <source>
        <strain evidence="6 7">JCM 16009</strain>
    </source>
</reference>
<comment type="caution">
    <text evidence="6">The sequence shown here is derived from an EMBL/GenBank/DDBJ whole genome shotgun (WGS) entry which is preliminary data.</text>
</comment>
<feature type="transmembrane region" description="Helical" evidence="5">
    <location>
        <begin position="275"/>
        <end position="297"/>
    </location>
</feature>
<feature type="transmembrane region" description="Helical" evidence="5">
    <location>
        <begin position="250"/>
        <end position="269"/>
    </location>
</feature>
<keyword evidence="7" id="KW-1185">Reference proteome</keyword>